<comment type="caution">
    <text evidence="2">The sequence shown here is derived from an EMBL/GenBank/DDBJ whole genome shotgun (WGS) entry which is preliminary data.</text>
</comment>
<sequence>MTRRPYRNVIGSVLSWNSIFALQTTSKINLLPERSAPLAEMLDIAVPQNTVWTARQSVLFPRASPTAGSDGNDSSSADSSSLSLTSPAAPTPPQTTLMHSPPLPPFMGGSRSGAIELDDIPAASLHSAGRLRNSLPKAKRGSRYEDAELGQRHSDTGKIKEPRSRTPRGRSDTPNSRHSSNFASSEPSSGYIRRQSSGRTRSSRPHDAQPPASPISVDGSDFSAAPENHPHDQSHRSMGPQSLSSYPSPSVDPRIFATDGASFTLPPSVFSSTPLPLKGGEDLPPAYDDVK</sequence>
<feature type="region of interest" description="Disordered" evidence="1">
    <location>
        <begin position="63"/>
        <end position="114"/>
    </location>
</feature>
<dbReference type="AlphaFoldDB" id="A0A9P5YW41"/>
<feature type="compositionally biased region" description="Basic and acidic residues" evidence="1">
    <location>
        <begin position="142"/>
        <end position="164"/>
    </location>
</feature>
<feature type="compositionally biased region" description="Polar residues" evidence="1">
    <location>
        <begin position="172"/>
        <end position="188"/>
    </location>
</feature>
<dbReference type="OrthoDB" id="10680864at2759"/>
<evidence type="ECO:0000313" key="3">
    <source>
        <dbReference type="Proteomes" id="UP000807469"/>
    </source>
</evidence>
<name>A0A9P5YW41_9AGAR</name>
<evidence type="ECO:0000313" key="2">
    <source>
        <dbReference type="EMBL" id="KAF9474980.1"/>
    </source>
</evidence>
<gene>
    <name evidence="2" type="ORF">BDN70DRAFT_285565</name>
</gene>
<keyword evidence="3" id="KW-1185">Reference proteome</keyword>
<dbReference type="EMBL" id="MU155352">
    <property type="protein sequence ID" value="KAF9474980.1"/>
    <property type="molecule type" value="Genomic_DNA"/>
</dbReference>
<feature type="compositionally biased region" description="Low complexity" evidence="1">
    <location>
        <begin position="74"/>
        <end position="88"/>
    </location>
</feature>
<reference evidence="2" key="1">
    <citation type="submission" date="2020-11" db="EMBL/GenBank/DDBJ databases">
        <authorList>
            <consortium name="DOE Joint Genome Institute"/>
            <person name="Ahrendt S."/>
            <person name="Riley R."/>
            <person name="Andreopoulos W."/>
            <person name="Labutti K."/>
            <person name="Pangilinan J."/>
            <person name="Ruiz-Duenas F.J."/>
            <person name="Barrasa J.M."/>
            <person name="Sanchez-Garcia M."/>
            <person name="Camarero S."/>
            <person name="Miyauchi S."/>
            <person name="Serrano A."/>
            <person name="Linde D."/>
            <person name="Babiker R."/>
            <person name="Drula E."/>
            <person name="Ayuso-Fernandez I."/>
            <person name="Pacheco R."/>
            <person name="Padilla G."/>
            <person name="Ferreira P."/>
            <person name="Barriuso J."/>
            <person name="Kellner H."/>
            <person name="Castanera R."/>
            <person name="Alfaro M."/>
            <person name="Ramirez L."/>
            <person name="Pisabarro A.G."/>
            <person name="Kuo A."/>
            <person name="Tritt A."/>
            <person name="Lipzen A."/>
            <person name="He G."/>
            <person name="Yan M."/>
            <person name="Ng V."/>
            <person name="Cullen D."/>
            <person name="Martin F."/>
            <person name="Rosso M.-N."/>
            <person name="Henrissat B."/>
            <person name="Hibbett D."/>
            <person name="Martinez A.T."/>
            <person name="Grigoriev I.V."/>
        </authorList>
    </citation>
    <scope>NUCLEOTIDE SEQUENCE</scope>
    <source>
        <strain evidence="2">CIRM-BRFM 674</strain>
    </source>
</reference>
<accession>A0A9P5YW41</accession>
<dbReference type="Proteomes" id="UP000807469">
    <property type="component" value="Unassembled WGS sequence"/>
</dbReference>
<evidence type="ECO:0000256" key="1">
    <source>
        <dbReference type="SAM" id="MobiDB-lite"/>
    </source>
</evidence>
<feature type="region of interest" description="Disordered" evidence="1">
    <location>
        <begin position="131"/>
        <end position="291"/>
    </location>
</feature>
<feature type="compositionally biased region" description="Polar residues" evidence="1">
    <location>
        <begin position="239"/>
        <end position="248"/>
    </location>
</feature>
<protein>
    <submittedName>
        <fullName evidence="2">Uncharacterized protein</fullName>
    </submittedName>
</protein>
<proteinExistence type="predicted"/>
<organism evidence="2 3">
    <name type="scientific">Pholiota conissans</name>
    <dbReference type="NCBI Taxonomy" id="109636"/>
    <lineage>
        <taxon>Eukaryota</taxon>
        <taxon>Fungi</taxon>
        <taxon>Dikarya</taxon>
        <taxon>Basidiomycota</taxon>
        <taxon>Agaricomycotina</taxon>
        <taxon>Agaricomycetes</taxon>
        <taxon>Agaricomycetidae</taxon>
        <taxon>Agaricales</taxon>
        <taxon>Agaricineae</taxon>
        <taxon>Strophariaceae</taxon>
        <taxon>Pholiota</taxon>
    </lineage>
</organism>